<dbReference type="OrthoDB" id="194468at2759"/>
<evidence type="ECO:0000313" key="1">
    <source>
        <dbReference type="EMBL" id="OMJ71541.1"/>
    </source>
</evidence>
<dbReference type="AlphaFoldDB" id="A0A1R2B419"/>
<dbReference type="GO" id="GO:0072546">
    <property type="term" value="C:EMC complex"/>
    <property type="evidence" value="ECO:0007669"/>
    <property type="project" value="InterPro"/>
</dbReference>
<organism evidence="1 2">
    <name type="scientific">Stentor coeruleus</name>
    <dbReference type="NCBI Taxonomy" id="5963"/>
    <lineage>
        <taxon>Eukaryota</taxon>
        <taxon>Sar</taxon>
        <taxon>Alveolata</taxon>
        <taxon>Ciliophora</taxon>
        <taxon>Postciliodesmatophora</taxon>
        <taxon>Heterotrichea</taxon>
        <taxon>Heterotrichida</taxon>
        <taxon>Stentoridae</taxon>
        <taxon>Stentor</taxon>
    </lineage>
</organism>
<reference evidence="1 2" key="1">
    <citation type="submission" date="2016-11" db="EMBL/GenBank/DDBJ databases">
        <title>The macronuclear genome of Stentor coeruleus: a giant cell with tiny introns.</title>
        <authorList>
            <person name="Slabodnick M."/>
            <person name="Ruby J.G."/>
            <person name="Reiff S.B."/>
            <person name="Swart E.C."/>
            <person name="Gosai S."/>
            <person name="Prabakaran S."/>
            <person name="Witkowska E."/>
            <person name="Larue G.E."/>
            <person name="Fisher S."/>
            <person name="Freeman R.M."/>
            <person name="Gunawardena J."/>
            <person name="Chu W."/>
            <person name="Stover N.A."/>
            <person name="Gregory B.D."/>
            <person name="Nowacki M."/>
            <person name="Derisi J."/>
            <person name="Roy S.W."/>
            <person name="Marshall W.F."/>
            <person name="Sood P."/>
        </authorList>
    </citation>
    <scope>NUCLEOTIDE SEQUENCE [LARGE SCALE GENOMIC DNA]</scope>
    <source>
        <strain evidence="1">WM001</strain>
    </source>
</reference>
<proteinExistence type="predicted"/>
<dbReference type="InterPro" id="IPR005366">
    <property type="entry name" value="EMC8/9"/>
</dbReference>
<dbReference type="Pfam" id="PF03665">
    <property type="entry name" value="UPF0172"/>
    <property type="match status" value="1"/>
</dbReference>
<sequence>MSLDFLSMKTLHKAVLHCANHSGQDVIGAISATDCFPLFHSHVTTPIAEAALNLLRDENIIGFYESRIKVNKSGLEPSRLILNLASALRARGVGQVFVLVIDSDWDNNSPLWLYTLTPTSYSKIHEYPQTVIASVRDLVQDKKDIFDFDDHFANINADWKNSHIS</sequence>
<evidence type="ECO:0008006" key="3">
    <source>
        <dbReference type="Google" id="ProtNLM"/>
    </source>
</evidence>
<gene>
    <name evidence="1" type="ORF">SteCoe_30213</name>
</gene>
<dbReference type="EMBL" id="MPUH01000980">
    <property type="protein sequence ID" value="OMJ71541.1"/>
    <property type="molecule type" value="Genomic_DNA"/>
</dbReference>
<evidence type="ECO:0000313" key="2">
    <source>
        <dbReference type="Proteomes" id="UP000187209"/>
    </source>
</evidence>
<dbReference type="Proteomes" id="UP000187209">
    <property type="component" value="Unassembled WGS sequence"/>
</dbReference>
<name>A0A1R2B419_9CILI</name>
<protein>
    <recommendedName>
        <fullName evidence="3">MPN domain-containing protein</fullName>
    </recommendedName>
</protein>
<keyword evidence="2" id="KW-1185">Reference proteome</keyword>
<accession>A0A1R2B419</accession>
<comment type="caution">
    <text evidence="1">The sequence shown here is derived from an EMBL/GenBank/DDBJ whole genome shotgun (WGS) entry which is preliminary data.</text>
</comment>